<organism evidence="8 9">
    <name type="scientific">Chionoecetes opilio</name>
    <name type="common">Atlantic snow crab</name>
    <name type="synonym">Cancer opilio</name>
    <dbReference type="NCBI Taxonomy" id="41210"/>
    <lineage>
        <taxon>Eukaryota</taxon>
        <taxon>Metazoa</taxon>
        <taxon>Ecdysozoa</taxon>
        <taxon>Arthropoda</taxon>
        <taxon>Crustacea</taxon>
        <taxon>Multicrustacea</taxon>
        <taxon>Malacostraca</taxon>
        <taxon>Eumalacostraca</taxon>
        <taxon>Eucarida</taxon>
        <taxon>Decapoda</taxon>
        <taxon>Pleocyemata</taxon>
        <taxon>Brachyura</taxon>
        <taxon>Eubrachyura</taxon>
        <taxon>Majoidea</taxon>
        <taxon>Majidae</taxon>
        <taxon>Chionoecetes</taxon>
    </lineage>
</organism>
<dbReference type="PANTHER" id="PTHR31386:SF2">
    <property type="entry name" value="SIMILAR TO RIKEN CDNA 2510039O18"/>
    <property type="match status" value="1"/>
</dbReference>
<dbReference type="EMBL" id="JACEEZ010022698">
    <property type="protein sequence ID" value="KAG0712135.1"/>
    <property type="molecule type" value="Genomic_DNA"/>
</dbReference>
<keyword evidence="3" id="KW-0732">Signal</keyword>
<dbReference type="PANTHER" id="PTHR31386">
    <property type="entry name" value="UNCHARACTERIZED PROTEIN KIAA2013"/>
    <property type="match status" value="1"/>
</dbReference>
<evidence type="ECO:0000313" key="8">
    <source>
        <dbReference type="EMBL" id="KAG0712135.1"/>
    </source>
</evidence>
<evidence type="ECO:0000313" key="9">
    <source>
        <dbReference type="Proteomes" id="UP000770661"/>
    </source>
</evidence>
<sequence>MDASEVIKRVKRALDGYISYRKLVLVVLVVLVVLLYVGPSFFRLVLHTRPSALGEDAPSRSLAMRLDRFRQAVQDEDAHILHTPRRPEELTYMPYVGNGVLGVTLDHDTPIYVRNGRTLSLPVHFRPLVLVSLDGQEVREALVTEYRTGIVHRIQSWQQPGGAALDVIHQTYAHRSLPSLLLQDIKVVNPSEQDVMVDVEQMGLGDWPTASTDTIKLLHGEGEHQYTVVVGAVEVPKTNKVIAVAIVTLKVPSSLQCHPPLPHPHHMTPPDLAPRCPLQVKSRMSTTLHLVTSINYTDPIPAKAFQAIRRRWSGMLSRTRGWTAQRLIATAPLLTSQLISLILLTSQYHRLHVLKAAVTGNIRRLREDHARVWQELWSSGFSISHSKAENALNGDLINATIYRVLSQAPAPLYQVSTSEEQRNSILRDIAYAEGCYGGHQTLQAEKLWSRLDTLEDINTVVGLWMVTLEKQGCHQLVRAGANGIMQAMILSFGGLRFKNQHLEFTTHPRDLHRDYYFSLLQVGAGGLRVGAGGLRVVLETTTSGGCWGPEGGAGRLLLQVGAGGLRVVLGDYFRWVLGAWGWVVLGDYYFRWVLGAWGWVVLGDYYFRWVLGAWGWVVLGDYYFRRVSYGNATHLNLSVSVQEEDYKAVIHAALDRSDRNYYACDAGCLDPPVELKPERQTFPVKLTSPLTALLYITSDRAHMEELKHTIHVSEIALAPAHEHHVIAMHRHGHKWGGLPTVFWLTIVALIVIFHLFLIKLVINEYCGGGDMKMRYR</sequence>
<name>A0A8J4XR19_CHIOP</name>
<keyword evidence="2 7" id="KW-0812">Transmembrane</keyword>
<evidence type="ECO:0000256" key="4">
    <source>
        <dbReference type="ARBA" id="ARBA00022989"/>
    </source>
</evidence>
<gene>
    <name evidence="8" type="ORF">GWK47_019131</name>
</gene>
<accession>A0A8J4XR19</accession>
<reference evidence="8" key="1">
    <citation type="submission" date="2020-07" db="EMBL/GenBank/DDBJ databases">
        <title>The High-quality genome of the commercially important snow crab, Chionoecetes opilio.</title>
        <authorList>
            <person name="Jeong J.-H."/>
            <person name="Ryu S."/>
        </authorList>
    </citation>
    <scope>NUCLEOTIDE SEQUENCE</scope>
    <source>
        <strain evidence="8">MADBK_172401_WGS</strain>
        <tissue evidence="8">Digestive gland</tissue>
    </source>
</reference>
<feature type="transmembrane region" description="Helical" evidence="7">
    <location>
        <begin position="740"/>
        <end position="762"/>
    </location>
</feature>
<keyword evidence="5 7" id="KW-0472">Membrane</keyword>
<keyword evidence="4 7" id="KW-1133">Transmembrane helix</keyword>
<evidence type="ECO:0000256" key="3">
    <source>
        <dbReference type="ARBA" id="ARBA00022729"/>
    </source>
</evidence>
<keyword evidence="9" id="KW-1185">Reference proteome</keyword>
<evidence type="ECO:0000256" key="5">
    <source>
        <dbReference type="ARBA" id="ARBA00023136"/>
    </source>
</evidence>
<feature type="transmembrane region" description="Helical" evidence="7">
    <location>
        <begin position="20"/>
        <end position="42"/>
    </location>
</feature>
<comment type="caution">
    <text evidence="8">The sequence shown here is derived from an EMBL/GenBank/DDBJ whole genome shotgun (WGS) entry which is preliminary data.</text>
</comment>
<comment type="subcellular location">
    <subcellularLocation>
        <location evidence="1">Membrane</location>
        <topology evidence="1">Single-pass type I membrane protein</topology>
    </subcellularLocation>
</comment>
<evidence type="ECO:0000256" key="6">
    <source>
        <dbReference type="ARBA" id="ARBA00023180"/>
    </source>
</evidence>
<dbReference type="OrthoDB" id="10017443at2759"/>
<dbReference type="Proteomes" id="UP000770661">
    <property type="component" value="Unassembled WGS sequence"/>
</dbReference>
<dbReference type="Pfam" id="PF10222">
    <property type="entry name" value="DUF2152"/>
    <property type="match status" value="3"/>
</dbReference>
<proteinExistence type="predicted"/>
<keyword evidence="6" id="KW-0325">Glycoprotein</keyword>
<evidence type="ECO:0000256" key="7">
    <source>
        <dbReference type="SAM" id="Phobius"/>
    </source>
</evidence>
<evidence type="ECO:0000256" key="1">
    <source>
        <dbReference type="ARBA" id="ARBA00004479"/>
    </source>
</evidence>
<dbReference type="InterPro" id="IPR018795">
    <property type="entry name" value="K2013-like"/>
</dbReference>
<dbReference type="GO" id="GO:0016020">
    <property type="term" value="C:membrane"/>
    <property type="evidence" value="ECO:0007669"/>
    <property type="project" value="UniProtKB-SubCell"/>
</dbReference>
<dbReference type="AlphaFoldDB" id="A0A8J4XR19"/>
<evidence type="ECO:0000256" key="2">
    <source>
        <dbReference type="ARBA" id="ARBA00022692"/>
    </source>
</evidence>
<protein>
    <submittedName>
        <fullName evidence="8">Uncharacterized protein</fullName>
    </submittedName>
</protein>